<evidence type="ECO:0000313" key="3">
    <source>
        <dbReference type="Proteomes" id="UP000322791"/>
    </source>
</evidence>
<dbReference type="Pfam" id="PF01527">
    <property type="entry name" value="HTH_Tnp_1"/>
    <property type="match status" value="1"/>
</dbReference>
<dbReference type="NCBIfam" id="NF033516">
    <property type="entry name" value="transpos_IS3"/>
    <property type="match status" value="1"/>
</dbReference>
<dbReference type="InterPro" id="IPR002514">
    <property type="entry name" value="Transposase_8"/>
</dbReference>
<dbReference type="Pfam" id="PF13683">
    <property type="entry name" value="rve_3"/>
    <property type="match status" value="1"/>
</dbReference>
<dbReference type="GO" id="GO:0003677">
    <property type="term" value="F:DNA binding"/>
    <property type="evidence" value="ECO:0007669"/>
    <property type="project" value="InterPro"/>
</dbReference>
<dbReference type="GO" id="GO:0015074">
    <property type="term" value="P:DNA integration"/>
    <property type="evidence" value="ECO:0007669"/>
    <property type="project" value="InterPro"/>
</dbReference>
<gene>
    <name evidence="2" type="ORF">FY528_21135</name>
</gene>
<dbReference type="SUPFAM" id="SSF46689">
    <property type="entry name" value="Homeodomain-like"/>
    <property type="match status" value="1"/>
</dbReference>
<dbReference type="InterPro" id="IPR009057">
    <property type="entry name" value="Homeodomain-like_sf"/>
</dbReference>
<proteinExistence type="predicted"/>
<sequence length="358" mass="40975">MKKGRFSEAQIVAILQQQASGQTVAQIVREHGLSEATFYAWKSKYAGASVAELTRLKHLEEENRKLKQMFADLSLENQAIKEILPKKVASPAARRQAAQGLVSKGWSQRRACALVGLARGSYHPVAHGRNDEPVQQALRALSGRHPGWGFWKLHHRLRKNGLLINHKRTLRIYRALALHLPRRLKKRVPARVKQPLAVPKAANGCWSLDFTSDVLTDGRRFRTLNVLDDYNRELLGVEVDFSLPASRVVQVLTRLVECHGRPTQLRTDNGPEFISAKLSEWCEQQGIILHWIQPGKPTQNAYIERFNGSFRRELLDAHLFRSLVHVRQLVDEWRHDYNTQRPHQALNFMTPLEFKQAA</sequence>
<dbReference type="EMBL" id="VTHL01000052">
    <property type="protein sequence ID" value="TYZ05432.1"/>
    <property type="molecule type" value="Genomic_DNA"/>
</dbReference>
<evidence type="ECO:0000259" key="1">
    <source>
        <dbReference type="PROSITE" id="PS50994"/>
    </source>
</evidence>
<dbReference type="AlphaFoldDB" id="A0A5D6US48"/>
<evidence type="ECO:0000313" key="2">
    <source>
        <dbReference type="EMBL" id="TYZ05432.1"/>
    </source>
</evidence>
<protein>
    <submittedName>
        <fullName evidence="2">IS3 family transposase</fullName>
    </submittedName>
</protein>
<keyword evidence="3" id="KW-1185">Reference proteome</keyword>
<dbReference type="PANTHER" id="PTHR47515:SF2">
    <property type="entry name" value="INTEGRASE CORE DOMAIN PROTEIN"/>
    <property type="match status" value="1"/>
</dbReference>
<dbReference type="RefSeq" id="WP_149072990.1">
    <property type="nucleotide sequence ID" value="NZ_VTHL01000052.1"/>
</dbReference>
<dbReference type="Gene3D" id="3.30.420.10">
    <property type="entry name" value="Ribonuclease H-like superfamily/Ribonuclease H"/>
    <property type="match status" value="1"/>
</dbReference>
<dbReference type="SUPFAM" id="SSF53098">
    <property type="entry name" value="Ribonuclease H-like"/>
    <property type="match status" value="1"/>
</dbReference>
<dbReference type="GO" id="GO:0006313">
    <property type="term" value="P:DNA transposition"/>
    <property type="evidence" value="ECO:0007669"/>
    <property type="project" value="InterPro"/>
</dbReference>
<dbReference type="InterPro" id="IPR036397">
    <property type="entry name" value="RNaseH_sf"/>
</dbReference>
<dbReference type="GO" id="GO:0004803">
    <property type="term" value="F:transposase activity"/>
    <property type="evidence" value="ECO:0007669"/>
    <property type="project" value="InterPro"/>
</dbReference>
<dbReference type="PANTHER" id="PTHR47515">
    <property type="entry name" value="LOW CALCIUM RESPONSE LOCUS PROTEIN T"/>
    <property type="match status" value="1"/>
</dbReference>
<comment type="caution">
    <text evidence="2">The sequence shown here is derived from an EMBL/GenBank/DDBJ whole genome shotgun (WGS) entry which is preliminary data.</text>
</comment>
<reference evidence="2 3" key="1">
    <citation type="submission" date="2019-08" db="EMBL/GenBank/DDBJ databases">
        <authorList>
            <person name="Seo M.-J."/>
        </authorList>
    </citation>
    <scope>NUCLEOTIDE SEQUENCE [LARGE SCALE GENOMIC DNA]</scope>
    <source>
        <strain evidence="2 3">KIGAM108</strain>
    </source>
</reference>
<dbReference type="InterPro" id="IPR048020">
    <property type="entry name" value="Transpos_IS3"/>
</dbReference>
<dbReference type="Proteomes" id="UP000322791">
    <property type="component" value="Unassembled WGS sequence"/>
</dbReference>
<dbReference type="InterPro" id="IPR012337">
    <property type="entry name" value="RNaseH-like_sf"/>
</dbReference>
<name>A0A5D6US48_9BACT</name>
<accession>A0A5D6US48</accession>
<dbReference type="InterPro" id="IPR001584">
    <property type="entry name" value="Integrase_cat-core"/>
</dbReference>
<feature type="domain" description="Integrase catalytic" evidence="1">
    <location>
        <begin position="191"/>
        <end position="358"/>
    </location>
</feature>
<dbReference type="PROSITE" id="PS50994">
    <property type="entry name" value="INTEGRASE"/>
    <property type="match status" value="1"/>
</dbReference>
<organism evidence="2 3">
    <name type="scientific">Hymenobacter lutimineralis</name>
    <dbReference type="NCBI Taxonomy" id="2606448"/>
    <lineage>
        <taxon>Bacteria</taxon>
        <taxon>Pseudomonadati</taxon>
        <taxon>Bacteroidota</taxon>
        <taxon>Cytophagia</taxon>
        <taxon>Cytophagales</taxon>
        <taxon>Hymenobacteraceae</taxon>
        <taxon>Hymenobacter</taxon>
    </lineage>
</organism>